<keyword evidence="8" id="KW-1185">Reference proteome</keyword>
<keyword evidence="4" id="KW-0326">Glycosidase</keyword>
<name>A0ABN2NMH0_9MICO</name>
<evidence type="ECO:0000256" key="2">
    <source>
        <dbReference type="ARBA" id="ARBA00012754"/>
    </source>
</evidence>
<dbReference type="Gene3D" id="2.60.120.260">
    <property type="entry name" value="Galactose-binding domain-like"/>
    <property type="match status" value="1"/>
</dbReference>
<dbReference type="Gene3D" id="2.60.40.10">
    <property type="entry name" value="Immunoglobulins"/>
    <property type="match status" value="1"/>
</dbReference>
<dbReference type="InterPro" id="IPR008979">
    <property type="entry name" value="Galactose-bd-like_sf"/>
</dbReference>
<sequence length="907" mass="97284">MTNLLQAADLHTGWTVRCAGGPVPAHLGPALTTALAADGPGVPATVPGTVHTDLMAAGLIPDPYLDDNENLLAWIGRCDWEYRTTFAGPAASAASGPTRHDLAFDGLDTVATITLNGAEVGRTANQHRAYRFDVTSLLRTGDNELTIRFASPVRHADAQSLELGQRPQVNHHPFNAIRKAASSFGWDWGIDTATSGIWRPVRLESWSTARLAAVRPLASADLSGPTPVGVLDVHVDVERADDAARRPLEASVVVRPGAGTSAGSPAGATVVIEPGRTSGVVHLRLHDAELWWPRGYGEQPLYDVEVTLAPAPTAAGVPGTSSPGPASSDTSAGAASSDTSPGAASSDGTAGESERPQAALGRWTGRTGFRSVSLDMSPDDDGTAFTVVVNGTPVWVKGANWIPDDAFFHRVDRARIARRLDQGEVANLNLLRVWGGGLYESDDFYAECDERGLLVWQDFAFACAAYSEGEPLRSEVEAEARDAVTRLAPHPALVMWNGSNENIWGYHDWGWELRLDGKSWGLGYYTELLPAVLAELDGTRPYTPSSPWSGSLEIHPNDVDHGSMHSWVVWNQTDWTRYRDDVPRFMAEFGWQAPPAWTTLRRSIGDVPLTPESPGMQVHQKAMEGNKKLSAGLLPHVPLPDDMEDWHWAMQWNQAVAVRTAVEHLRSWAPRCMGSVVWQLNDCWPVTSWAAVDGDERAKPLLYALAHAHADRMVTVQPRRTGVEIGADGETGLAAVVVNDTAEPWTGELVLRRLAYDGSELAVTKAQFDAGARGATTVSIPLDVATPGDAGRELVVASIDGVRGTWFFAEPRDSALAAAELETAVEPLGDGRVAVRVTAGNLVRDLTLLADKAHPDAVASTALITLLPGESTTFEIRLPAGTTPATDLDPSLLTAPRILRSLNQLVG</sequence>
<comment type="catalytic activity">
    <reaction evidence="1">
        <text>Hydrolysis of terminal, non-reducing beta-D-mannose residues in beta-D-mannosides.</text>
        <dbReference type="EC" id="3.2.1.25"/>
    </reaction>
</comment>
<dbReference type="InterPro" id="IPR017853">
    <property type="entry name" value="GH"/>
</dbReference>
<dbReference type="SUPFAM" id="SSF49303">
    <property type="entry name" value="beta-Galactosidase/glucuronidase domain"/>
    <property type="match status" value="1"/>
</dbReference>
<dbReference type="PANTHER" id="PTHR43730:SF1">
    <property type="entry name" value="BETA-MANNOSIDASE"/>
    <property type="match status" value="1"/>
</dbReference>
<evidence type="ECO:0000256" key="5">
    <source>
        <dbReference type="SAM" id="MobiDB-lite"/>
    </source>
</evidence>
<evidence type="ECO:0000313" key="7">
    <source>
        <dbReference type="EMBL" id="GAA1875795.1"/>
    </source>
</evidence>
<feature type="compositionally biased region" description="Low complexity" evidence="5">
    <location>
        <begin position="313"/>
        <end position="348"/>
    </location>
</feature>
<dbReference type="InterPro" id="IPR013783">
    <property type="entry name" value="Ig-like_fold"/>
</dbReference>
<feature type="region of interest" description="Disordered" evidence="5">
    <location>
        <begin position="313"/>
        <end position="362"/>
    </location>
</feature>
<evidence type="ECO:0000259" key="6">
    <source>
        <dbReference type="Pfam" id="PF22666"/>
    </source>
</evidence>
<dbReference type="PANTHER" id="PTHR43730">
    <property type="entry name" value="BETA-MANNOSIDASE"/>
    <property type="match status" value="1"/>
</dbReference>
<organism evidence="7 8">
    <name type="scientific">Myceligenerans crystallogenes</name>
    <dbReference type="NCBI Taxonomy" id="316335"/>
    <lineage>
        <taxon>Bacteria</taxon>
        <taxon>Bacillati</taxon>
        <taxon>Actinomycetota</taxon>
        <taxon>Actinomycetes</taxon>
        <taxon>Micrococcales</taxon>
        <taxon>Promicromonosporaceae</taxon>
        <taxon>Myceligenerans</taxon>
    </lineage>
</organism>
<gene>
    <name evidence="7" type="ORF">GCM10009751_39400</name>
</gene>
<dbReference type="SUPFAM" id="SSF49785">
    <property type="entry name" value="Galactose-binding domain-like"/>
    <property type="match status" value="1"/>
</dbReference>
<evidence type="ECO:0000256" key="4">
    <source>
        <dbReference type="ARBA" id="ARBA00023295"/>
    </source>
</evidence>
<dbReference type="EC" id="3.2.1.25" evidence="2"/>
<dbReference type="Pfam" id="PF22666">
    <property type="entry name" value="Glyco_hydro_2_N2"/>
    <property type="match status" value="1"/>
</dbReference>
<accession>A0ABN2NMH0</accession>
<dbReference type="RefSeq" id="WP_344106393.1">
    <property type="nucleotide sequence ID" value="NZ_BAAANL010000011.1"/>
</dbReference>
<dbReference type="SUPFAM" id="SSF51445">
    <property type="entry name" value="(Trans)glycosidases"/>
    <property type="match status" value="1"/>
</dbReference>
<dbReference type="Gene3D" id="3.20.20.80">
    <property type="entry name" value="Glycosidases"/>
    <property type="match status" value="1"/>
</dbReference>
<dbReference type="InterPro" id="IPR054593">
    <property type="entry name" value="Beta-mannosidase-like_N2"/>
</dbReference>
<comment type="caution">
    <text evidence="7">The sequence shown here is derived from an EMBL/GenBank/DDBJ whole genome shotgun (WGS) entry which is preliminary data.</text>
</comment>
<proteinExistence type="predicted"/>
<dbReference type="Proteomes" id="UP001501094">
    <property type="component" value="Unassembled WGS sequence"/>
</dbReference>
<protein>
    <recommendedName>
        <fullName evidence="2">beta-mannosidase</fullName>
        <ecNumber evidence="2">3.2.1.25</ecNumber>
    </recommendedName>
</protein>
<keyword evidence="3" id="KW-0378">Hydrolase</keyword>
<dbReference type="EMBL" id="BAAANL010000011">
    <property type="protein sequence ID" value="GAA1875795.1"/>
    <property type="molecule type" value="Genomic_DNA"/>
</dbReference>
<feature type="domain" description="Beta-mannosidase-like galactose-binding" evidence="6">
    <location>
        <begin position="41"/>
        <end position="199"/>
    </location>
</feature>
<dbReference type="InterPro" id="IPR036156">
    <property type="entry name" value="Beta-gal/glucu_dom_sf"/>
</dbReference>
<evidence type="ECO:0000313" key="8">
    <source>
        <dbReference type="Proteomes" id="UP001501094"/>
    </source>
</evidence>
<evidence type="ECO:0000256" key="3">
    <source>
        <dbReference type="ARBA" id="ARBA00022801"/>
    </source>
</evidence>
<evidence type="ECO:0000256" key="1">
    <source>
        <dbReference type="ARBA" id="ARBA00000829"/>
    </source>
</evidence>
<dbReference type="InterPro" id="IPR050887">
    <property type="entry name" value="Beta-mannosidase_GH2"/>
</dbReference>
<reference evidence="7 8" key="1">
    <citation type="journal article" date="2019" name="Int. J. Syst. Evol. Microbiol.">
        <title>The Global Catalogue of Microorganisms (GCM) 10K type strain sequencing project: providing services to taxonomists for standard genome sequencing and annotation.</title>
        <authorList>
            <consortium name="The Broad Institute Genomics Platform"/>
            <consortium name="The Broad Institute Genome Sequencing Center for Infectious Disease"/>
            <person name="Wu L."/>
            <person name="Ma J."/>
        </authorList>
    </citation>
    <scope>NUCLEOTIDE SEQUENCE [LARGE SCALE GENOMIC DNA]</scope>
    <source>
        <strain evidence="7 8">JCM 14326</strain>
    </source>
</reference>